<dbReference type="Gene3D" id="3.30.465.10">
    <property type="match status" value="1"/>
</dbReference>
<dbReference type="Gene3D" id="3.30.43.10">
    <property type="entry name" value="Uridine Diphospho-n-acetylenolpyruvylglucosamine Reductase, domain 2"/>
    <property type="match status" value="1"/>
</dbReference>
<dbReference type="GO" id="GO:0071949">
    <property type="term" value="F:FAD binding"/>
    <property type="evidence" value="ECO:0007669"/>
    <property type="project" value="InterPro"/>
</dbReference>
<proteinExistence type="predicted"/>
<comment type="caution">
    <text evidence="5">The sequence shown here is derived from an EMBL/GenBank/DDBJ whole genome shotgun (WGS) entry which is preliminary data.</text>
</comment>
<evidence type="ECO:0000256" key="1">
    <source>
        <dbReference type="ARBA" id="ARBA00022630"/>
    </source>
</evidence>
<reference evidence="5 6" key="1">
    <citation type="submission" date="2018-09" db="EMBL/GenBank/DDBJ databases">
        <title>Draft genome sequence of Rhodopseudomonas palustris 2.1.18.</title>
        <authorList>
            <person name="Robertson S.L."/>
            <person name="Meyer T.E."/>
            <person name="Kyndt J.A."/>
        </authorList>
    </citation>
    <scope>NUCLEOTIDE SEQUENCE [LARGE SCALE GENOMIC DNA]</scope>
    <source>
        <strain evidence="5 6">2.1.18</strain>
    </source>
</reference>
<dbReference type="InterPro" id="IPR016167">
    <property type="entry name" value="FAD-bd_PCMH_sub1"/>
</dbReference>
<dbReference type="InterPro" id="IPR036318">
    <property type="entry name" value="FAD-bd_PCMH-like_sf"/>
</dbReference>
<evidence type="ECO:0000313" key="6">
    <source>
        <dbReference type="Proteomes" id="UP000285523"/>
    </source>
</evidence>
<accession>A0A418V459</accession>
<organism evidence="5 6">
    <name type="scientific">Rhodopseudomonas palustris</name>
    <dbReference type="NCBI Taxonomy" id="1076"/>
    <lineage>
        <taxon>Bacteria</taxon>
        <taxon>Pseudomonadati</taxon>
        <taxon>Pseudomonadota</taxon>
        <taxon>Alphaproteobacteria</taxon>
        <taxon>Hyphomicrobiales</taxon>
        <taxon>Nitrobacteraceae</taxon>
        <taxon>Rhodopseudomonas</taxon>
    </lineage>
</organism>
<name>A0A418V459_RHOPL</name>
<dbReference type="PANTHER" id="PTHR42659">
    <property type="entry name" value="XANTHINE DEHYDROGENASE SUBUNIT C-RELATED"/>
    <property type="match status" value="1"/>
</dbReference>
<keyword evidence="3" id="KW-0560">Oxidoreductase</keyword>
<evidence type="ECO:0000256" key="3">
    <source>
        <dbReference type="ARBA" id="ARBA00023002"/>
    </source>
</evidence>
<dbReference type="SUPFAM" id="SSF56176">
    <property type="entry name" value="FAD-binding/transporter-associated domain-like"/>
    <property type="match status" value="1"/>
</dbReference>
<keyword evidence="1" id="KW-0285">Flavoprotein</keyword>
<evidence type="ECO:0000313" key="5">
    <source>
        <dbReference type="EMBL" id="RJF70837.1"/>
    </source>
</evidence>
<dbReference type="InterPro" id="IPR016169">
    <property type="entry name" value="FAD-bd_PCMH_sub2"/>
</dbReference>
<dbReference type="Pfam" id="PF00941">
    <property type="entry name" value="FAD_binding_5"/>
    <property type="match status" value="1"/>
</dbReference>
<dbReference type="PROSITE" id="PS51387">
    <property type="entry name" value="FAD_PCMH"/>
    <property type="match status" value="1"/>
</dbReference>
<feature type="domain" description="FAD-binding PCMH-type" evidence="4">
    <location>
        <begin position="1"/>
        <end position="176"/>
    </location>
</feature>
<dbReference type="EMBL" id="QYYD01000014">
    <property type="protein sequence ID" value="RJF70837.1"/>
    <property type="molecule type" value="Genomic_DNA"/>
</dbReference>
<keyword evidence="2" id="KW-0274">FAD</keyword>
<gene>
    <name evidence="5" type="ORF">D4Q52_14480</name>
</gene>
<evidence type="ECO:0000259" key="4">
    <source>
        <dbReference type="PROSITE" id="PS51387"/>
    </source>
</evidence>
<sequence>MKPVAFDYARPRDLTAALTLLGGHDGTKVMAGGQSLGPMLNLRLAQPEQIVDITAIAELKQAEISGDELVLGACITHADIEDGRVPDVTRGAMRGVAANIAYRAVRNRGTLGGSLTHADPAADWVSALTALGARVTLRSAAGTRQIALADFITGALQSCLKPGELLTAIHVPKRAATAQWGYVKTCRKTGEFAHGQCAVLIDPAAGTARIVIGAIDAAPILIAQPAELFGGRIAADYKTRFDARVADQLLSAAGIADAVHRHIHLTVLKRALQEAA</sequence>
<dbReference type="PANTHER" id="PTHR42659:SF2">
    <property type="entry name" value="XANTHINE DEHYDROGENASE SUBUNIT C-RELATED"/>
    <property type="match status" value="1"/>
</dbReference>
<dbReference type="AlphaFoldDB" id="A0A418V459"/>
<dbReference type="RefSeq" id="WP_119857281.1">
    <property type="nucleotide sequence ID" value="NZ_QYYD01000014.1"/>
</dbReference>
<dbReference type="InterPro" id="IPR016166">
    <property type="entry name" value="FAD-bd_PCMH"/>
</dbReference>
<dbReference type="InterPro" id="IPR051312">
    <property type="entry name" value="Diverse_Substr_Oxidored"/>
</dbReference>
<dbReference type="GO" id="GO:0016491">
    <property type="term" value="F:oxidoreductase activity"/>
    <property type="evidence" value="ECO:0007669"/>
    <property type="project" value="UniProtKB-KW"/>
</dbReference>
<dbReference type="Proteomes" id="UP000285523">
    <property type="component" value="Unassembled WGS sequence"/>
</dbReference>
<dbReference type="InterPro" id="IPR002346">
    <property type="entry name" value="Mopterin_DH_FAD-bd"/>
</dbReference>
<protein>
    <submittedName>
        <fullName evidence="5">Carbon monoxide dehydrogenase</fullName>
    </submittedName>
</protein>
<evidence type="ECO:0000256" key="2">
    <source>
        <dbReference type="ARBA" id="ARBA00022827"/>
    </source>
</evidence>
<dbReference type="OrthoDB" id="9793944at2"/>